<organism evidence="4 5">
    <name type="scientific">Lacihabitans lacunae</name>
    <dbReference type="NCBI Taxonomy" id="1028214"/>
    <lineage>
        <taxon>Bacteria</taxon>
        <taxon>Pseudomonadati</taxon>
        <taxon>Bacteroidota</taxon>
        <taxon>Cytophagia</taxon>
        <taxon>Cytophagales</taxon>
        <taxon>Leadbetterellaceae</taxon>
        <taxon>Lacihabitans</taxon>
    </lineage>
</organism>
<evidence type="ECO:0000313" key="4">
    <source>
        <dbReference type="EMBL" id="MFC3812485.1"/>
    </source>
</evidence>
<dbReference type="RefSeq" id="WP_379839365.1">
    <property type="nucleotide sequence ID" value="NZ_JBHRYQ010000001.1"/>
</dbReference>
<dbReference type="PANTHER" id="PTHR12283:SF6">
    <property type="entry name" value="GLUTAMINYL-PEPTIDE CYCLOTRANSFERASE-RELATED"/>
    <property type="match status" value="1"/>
</dbReference>
<dbReference type="Proteomes" id="UP001595616">
    <property type="component" value="Unassembled WGS sequence"/>
</dbReference>
<dbReference type="SUPFAM" id="SSF53187">
    <property type="entry name" value="Zn-dependent exopeptidases"/>
    <property type="match status" value="1"/>
</dbReference>
<accession>A0ABV7Z1X5</accession>
<evidence type="ECO:0000256" key="1">
    <source>
        <dbReference type="ARBA" id="ARBA00022679"/>
    </source>
</evidence>
<evidence type="ECO:0000256" key="2">
    <source>
        <dbReference type="ARBA" id="ARBA00023315"/>
    </source>
</evidence>
<evidence type="ECO:0000259" key="3">
    <source>
        <dbReference type="Pfam" id="PF04389"/>
    </source>
</evidence>
<sequence length="343" mass="37823">MKSKFSRICVVFFTTLTLFNCKNNSSENTTSNSEIIDSKTNSTPIKAPEFNSDSAFAYVEKQVNFGPRVPGTAAHKKCGDWLSNKFKSMGLEVINQNFTAITYDNKSIPARNIIASFNPKATKRIILSSHWDSRPFADKDPSNKTGAIDGANDGASGVGVMIEIARQLTADSSMSNLGVDFILFDAEDWGAPESYTKEVKHPYGGYCLGSEYWSKNLHKPNYTAFYGILLDMVGAKDATFRHEGVSMQVAPSVVNSIWANASELGFSQFFVSQEGGSLTDDHVPVIQNAKIPMIDIIDLRPTENTFFEHHHTHGDNIDTIDKTTLSAVGKTLMFTFLKENANL</sequence>
<evidence type="ECO:0000313" key="5">
    <source>
        <dbReference type="Proteomes" id="UP001595616"/>
    </source>
</evidence>
<proteinExistence type="predicted"/>
<dbReference type="Gene3D" id="3.40.630.10">
    <property type="entry name" value="Zn peptidases"/>
    <property type="match status" value="1"/>
</dbReference>
<dbReference type="InterPro" id="IPR007484">
    <property type="entry name" value="Peptidase_M28"/>
</dbReference>
<gene>
    <name evidence="4" type="ORF">ACFOOI_17630</name>
</gene>
<comment type="caution">
    <text evidence="4">The sequence shown here is derived from an EMBL/GenBank/DDBJ whole genome shotgun (WGS) entry which is preliminary data.</text>
</comment>
<dbReference type="InterPro" id="IPR040234">
    <property type="entry name" value="QC/QCL"/>
</dbReference>
<name>A0ABV7Z1X5_9BACT</name>
<dbReference type="Pfam" id="PF04389">
    <property type="entry name" value="Peptidase_M28"/>
    <property type="match status" value="1"/>
</dbReference>
<reference evidence="5" key="1">
    <citation type="journal article" date="2019" name="Int. J. Syst. Evol. Microbiol.">
        <title>The Global Catalogue of Microorganisms (GCM) 10K type strain sequencing project: providing services to taxonomists for standard genome sequencing and annotation.</title>
        <authorList>
            <consortium name="The Broad Institute Genomics Platform"/>
            <consortium name="The Broad Institute Genome Sequencing Center for Infectious Disease"/>
            <person name="Wu L."/>
            <person name="Ma J."/>
        </authorList>
    </citation>
    <scope>NUCLEOTIDE SEQUENCE [LARGE SCALE GENOMIC DNA]</scope>
    <source>
        <strain evidence="5">CECT 7956</strain>
    </source>
</reference>
<feature type="domain" description="Peptidase M28" evidence="3">
    <location>
        <begin position="112"/>
        <end position="332"/>
    </location>
</feature>
<keyword evidence="2" id="KW-0012">Acyltransferase</keyword>
<keyword evidence="5" id="KW-1185">Reference proteome</keyword>
<dbReference type="PANTHER" id="PTHR12283">
    <property type="entry name" value="GLUTAMINYL-PEPTIDE CYCLOTRANSFERASE"/>
    <property type="match status" value="1"/>
</dbReference>
<keyword evidence="1" id="KW-0808">Transferase</keyword>
<protein>
    <submittedName>
        <fullName evidence="4">M28 family peptidase</fullName>
    </submittedName>
</protein>
<dbReference type="EMBL" id="JBHRYQ010000001">
    <property type="protein sequence ID" value="MFC3812485.1"/>
    <property type="molecule type" value="Genomic_DNA"/>
</dbReference>